<keyword evidence="3" id="KW-0963">Cytoplasm</keyword>
<dbReference type="InterPro" id="IPR016024">
    <property type="entry name" value="ARM-type_fold"/>
</dbReference>
<dbReference type="SMART" id="SM00515">
    <property type="entry name" value="eIF5C"/>
    <property type="match status" value="1"/>
</dbReference>
<dbReference type="CDD" id="cd04197">
    <property type="entry name" value="eIF-2B_epsilon_N"/>
    <property type="match status" value="1"/>
</dbReference>
<organism evidence="8 9">
    <name type="scientific">Dioscorea zingiberensis</name>
    <dbReference type="NCBI Taxonomy" id="325984"/>
    <lineage>
        <taxon>Eukaryota</taxon>
        <taxon>Viridiplantae</taxon>
        <taxon>Streptophyta</taxon>
        <taxon>Embryophyta</taxon>
        <taxon>Tracheophyta</taxon>
        <taxon>Spermatophyta</taxon>
        <taxon>Magnoliopsida</taxon>
        <taxon>Liliopsida</taxon>
        <taxon>Dioscoreales</taxon>
        <taxon>Dioscoreaceae</taxon>
        <taxon>Dioscorea</taxon>
    </lineage>
</organism>
<proteinExistence type="inferred from homology"/>
<dbReference type="GO" id="GO:0005851">
    <property type="term" value="C:eukaryotic translation initiation factor 2B complex"/>
    <property type="evidence" value="ECO:0007669"/>
    <property type="project" value="TreeGrafter"/>
</dbReference>
<dbReference type="PROSITE" id="PS51363">
    <property type="entry name" value="W2"/>
    <property type="match status" value="1"/>
</dbReference>
<accession>A0A9D5C4M1</accession>
<dbReference type="SUPFAM" id="SSF48371">
    <property type="entry name" value="ARM repeat"/>
    <property type="match status" value="1"/>
</dbReference>
<name>A0A9D5C4M1_9LILI</name>
<dbReference type="Gene3D" id="3.90.550.10">
    <property type="entry name" value="Spore Coat Polysaccharide Biosynthesis Protein SpsA, Chain A"/>
    <property type="match status" value="1"/>
</dbReference>
<dbReference type="PANTHER" id="PTHR45887">
    <property type="entry name" value="TRANSLATION INITIATION FACTOR EIF-2B SUBUNIT EPSILON"/>
    <property type="match status" value="1"/>
</dbReference>
<dbReference type="CDD" id="cd11558">
    <property type="entry name" value="W2_eIF2B_epsilon"/>
    <property type="match status" value="1"/>
</dbReference>
<dbReference type="Pfam" id="PF00483">
    <property type="entry name" value="NTP_transferase"/>
    <property type="match status" value="1"/>
</dbReference>
<dbReference type="Pfam" id="PF02020">
    <property type="entry name" value="W2"/>
    <property type="match status" value="1"/>
</dbReference>
<dbReference type="InterPro" id="IPR005835">
    <property type="entry name" value="NTP_transferase_dom"/>
</dbReference>
<dbReference type="GO" id="GO:0005085">
    <property type="term" value="F:guanyl-nucleotide exchange factor activity"/>
    <property type="evidence" value="ECO:0007669"/>
    <property type="project" value="InterPro"/>
</dbReference>
<dbReference type="Gene3D" id="1.25.40.180">
    <property type="match status" value="1"/>
</dbReference>
<protein>
    <recommendedName>
        <fullName evidence="4">Translation initiation factor eIF2B subunit epsilon</fullName>
    </recommendedName>
    <alternativeName>
        <fullName evidence="5">eIF2B GDP-GTP exchange factor subunit epsilon</fullName>
    </alternativeName>
</protein>
<comment type="caution">
    <text evidence="8">The sequence shown here is derived from an EMBL/GenBank/DDBJ whole genome shotgun (WGS) entry which is preliminary data.</text>
</comment>
<evidence type="ECO:0000256" key="3">
    <source>
        <dbReference type="ARBA" id="ARBA00022490"/>
    </source>
</evidence>
<dbReference type="PANTHER" id="PTHR45887:SF1">
    <property type="entry name" value="TRANSLATION INITIATION FACTOR EIF-2B SUBUNIT EPSILON"/>
    <property type="match status" value="1"/>
</dbReference>
<evidence type="ECO:0000256" key="1">
    <source>
        <dbReference type="ARBA" id="ARBA00004514"/>
    </source>
</evidence>
<dbReference type="InterPro" id="IPR029044">
    <property type="entry name" value="Nucleotide-diphossugar_trans"/>
</dbReference>
<dbReference type="Gene3D" id="2.160.10.10">
    <property type="entry name" value="Hexapeptide repeat proteins"/>
    <property type="match status" value="1"/>
</dbReference>
<dbReference type="FunFam" id="1.25.40.180:FF:000022">
    <property type="entry name" value="Translation initiation factor eIF-2B epsilon subunit"/>
    <property type="match status" value="1"/>
</dbReference>
<evidence type="ECO:0000259" key="7">
    <source>
        <dbReference type="PROSITE" id="PS51363"/>
    </source>
</evidence>
<dbReference type="InterPro" id="IPR035543">
    <property type="entry name" value="eIF-2B_epsilon_N"/>
</dbReference>
<evidence type="ECO:0000256" key="6">
    <source>
        <dbReference type="ARBA" id="ARBA00046432"/>
    </source>
</evidence>
<evidence type="ECO:0000313" key="8">
    <source>
        <dbReference type="EMBL" id="KAJ0966515.1"/>
    </source>
</evidence>
<dbReference type="InterPro" id="IPR044123">
    <property type="entry name" value="W2_eIF2B_epsilon"/>
</dbReference>
<evidence type="ECO:0000256" key="5">
    <source>
        <dbReference type="ARBA" id="ARBA00044345"/>
    </source>
</evidence>
<comment type="subunit">
    <text evidence="6">Component of the translation initiation factor 2B (eIF2B) complex which is a heterodecamer of two sets of five different subunits: alpha, beta, gamma, delta and epsilon. Subunits alpha, beta and delta comprise a regulatory subcomplex and subunits epsilon and gamma comprise a catalytic subcomplex. Within the complex, the hexameric regulatory complex resides at the center, with the two heterodimeric catalytic subcomplexes bound on opposite sides.</text>
</comment>
<dbReference type="FunFam" id="3.90.550.10:FF:000106">
    <property type="entry name" value="Translation initiation factor eIF-2B subunit epsilon"/>
    <property type="match status" value="1"/>
</dbReference>
<dbReference type="InterPro" id="IPR051956">
    <property type="entry name" value="eIF2B_epsilon"/>
</dbReference>
<dbReference type="Proteomes" id="UP001085076">
    <property type="component" value="Miscellaneous, Linkage group lg07"/>
</dbReference>
<evidence type="ECO:0000256" key="4">
    <source>
        <dbReference type="ARBA" id="ARBA00044144"/>
    </source>
</evidence>
<dbReference type="EMBL" id="JAGGNH010000007">
    <property type="protein sequence ID" value="KAJ0966515.1"/>
    <property type="molecule type" value="Genomic_DNA"/>
</dbReference>
<dbReference type="SUPFAM" id="SSF53448">
    <property type="entry name" value="Nucleotide-diphospho-sugar transferases"/>
    <property type="match status" value="1"/>
</dbReference>
<dbReference type="GO" id="GO:0005829">
    <property type="term" value="C:cytosol"/>
    <property type="evidence" value="ECO:0007669"/>
    <property type="project" value="UniProtKB-SubCell"/>
</dbReference>
<keyword evidence="9" id="KW-1185">Reference proteome</keyword>
<dbReference type="OrthoDB" id="424572at2759"/>
<dbReference type="AlphaFoldDB" id="A0A9D5C4M1"/>
<feature type="domain" description="W2" evidence="7">
    <location>
        <begin position="560"/>
        <end position="734"/>
    </location>
</feature>
<comment type="subcellular location">
    <subcellularLocation>
        <location evidence="1">Cytoplasm</location>
        <location evidence="1">Cytosol</location>
    </subcellularLocation>
</comment>
<reference evidence="8" key="1">
    <citation type="submission" date="2021-03" db="EMBL/GenBank/DDBJ databases">
        <authorList>
            <person name="Li Z."/>
            <person name="Yang C."/>
        </authorList>
    </citation>
    <scope>NUCLEOTIDE SEQUENCE</scope>
    <source>
        <strain evidence="8">Dzin_1.0</strain>
        <tissue evidence="8">Leaf</tissue>
    </source>
</reference>
<gene>
    <name evidence="8" type="ORF">J5N97_023432</name>
</gene>
<dbReference type="FunFam" id="2.160.10.10:FF:000029">
    <property type="entry name" value="Trimeric LpxA-like enzyme"/>
    <property type="match status" value="1"/>
</dbReference>
<dbReference type="GO" id="GO:0003743">
    <property type="term" value="F:translation initiation factor activity"/>
    <property type="evidence" value="ECO:0007669"/>
    <property type="project" value="TreeGrafter"/>
</dbReference>
<dbReference type="InterPro" id="IPR056764">
    <property type="entry name" value="LbH_EIF2B3/5"/>
</dbReference>
<evidence type="ECO:0000313" key="9">
    <source>
        <dbReference type="Proteomes" id="UP001085076"/>
    </source>
</evidence>
<comment type="similarity">
    <text evidence="2">Belongs to the eIF-2B gamma/epsilon subunits family.</text>
</comment>
<dbReference type="GO" id="GO:0031369">
    <property type="term" value="F:translation initiation factor binding"/>
    <property type="evidence" value="ECO:0007669"/>
    <property type="project" value="InterPro"/>
</dbReference>
<dbReference type="Pfam" id="PF25084">
    <property type="entry name" value="LbH_EIF2B"/>
    <property type="match status" value="1"/>
</dbReference>
<evidence type="ECO:0000256" key="2">
    <source>
        <dbReference type="ARBA" id="ARBA00007878"/>
    </source>
</evidence>
<sequence length="741" mass="83399">MAQKKVARSASSDDPEELARVPLQAVLLADSFATKFRPITLERPKVLLPLVNVPMIEYTLAWLESVGVEEVFVFCCAHSSQVKDYLNKSQWTKHPSTFSVTPIESHDAISAGDALRVIYNRGVVRGDFILVSGDTVSNMSLTQALQEHKERRKKDPLVVMTMVIKHAKPSSTTFLQTRLGNDEIIMGIHPETKELLYYEDKADHSQRVLSLDRTLLTENPALCLHIDKQDCFIDICSPEVLSLFTDNFDYQHLRRHFVKGLLVDDIMGYKIFTYETHSSYAARVDNFRSYDTISKDIIQRWTYPFVPDVQYFGFGSQIRFERQGIYRAPDVILSSSAQIGAFSFVGHGTTIGDHSIISKSVIGQRCIIGRNVVIESSYIWDNVTIEDGCKLTHALVCDGVHLRAGVVLEPGAILSFKVEVGQKLVIPAYSKVSVLPQPCKQDSDEELEYADTTSGVVESPSITSVLNAQNQDLMSDTVDATDSDPTEVGISGVGYIWSVCEGEHDEEWRFSIAPIPKEKLEKFSRGSPDDYDVINQDECGIPPYGELPPDSDGTEFDGGDGEDYHDSADFEKEVEATFLRALTGVNEENVILEINSLRLSCNMSHSDCAGALFHAIMKSALAIPYSNNRELLENTVKEIKTWKNLLKNYLRSQDEEIEILLKFEEICLETTKEFRPLFSSILSQLYDMDILTEDAILSWAKEKEGADESDKIFVKQAEPFIMWLKEASEEEDEDEDEDEDE</sequence>
<dbReference type="CDD" id="cd05787">
    <property type="entry name" value="LbH_eIF2B_epsilon"/>
    <property type="match status" value="1"/>
</dbReference>
<dbReference type="InterPro" id="IPR003307">
    <property type="entry name" value="W2_domain"/>
</dbReference>
<reference evidence="8" key="2">
    <citation type="journal article" date="2022" name="Hortic Res">
        <title>The genome of Dioscorea zingiberensis sheds light on the biosynthesis, origin and evolution of the medicinally important diosgenin saponins.</title>
        <authorList>
            <person name="Li Y."/>
            <person name="Tan C."/>
            <person name="Li Z."/>
            <person name="Guo J."/>
            <person name="Li S."/>
            <person name="Chen X."/>
            <person name="Wang C."/>
            <person name="Dai X."/>
            <person name="Yang H."/>
            <person name="Song W."/>
            <person name="Hou L."/>
            <person name="Xu J."/>
            <person name="Tong Z."/>
            <person name="Xu A."/>
            <person name="Yuan X."/>
            <person name="Wang W."/>
            <person name="Yang Q."/>
            <person name="Chen L."/>
            <person name="Sun Z."/>
            <person name="Wang K."/>
            <person name="Pan B."/>
            <person name="Chen J."/>
            <person name="Bao Y."/>
            <person name="Liu F."/>
            <person name="Qi X."/>
            <person name="Gang D.R."/>
            <person name="Wen J."/>
            <person name="Li J."/>
        </authorList>
    </citation>
    <scope>NUCLEOTIDE SEQUENCE</scope>
    <source>
        <strain evidence="8">Dzin_1.0</strain>
    </source>
</reference>